<evidence type="ECO:0000256" key="2">
    <source>
        <dbReference type="SAM" id="Phobius"/>
    </source>
</evidence>
<keyword evidence="4" id="KW-1185">Reference proteome</keyword>
<evidence type="ECO:0000313" key="3">
    <source>
        <dbReference type="EMBL" id="TDU90238.1"/>
    </source>
</evidence>
<keyword evidence="2" id="KW-1133">Transmembrane helix</keyword>
<sequence length="169" mass="17853">MSDQYGEQPPPRDPDRPGPYGGVFGGPSPAQPGLQRPNPYSQVHAGPPKQVTIASVISLALGVLTILLGLFALTSAGRPITQTLTGDEDAQNVVLVAAVICSALYILPAIFVRKQRPWARTMLIVVAVFGIAGSITALPGGLLGLGLHVALLVLMLQTPTKLWFQEARR</sequence>
<proteinExistence type="predicted"/>
<accession>A0A4R7TFL9</accession>
<feature type="transmembrane region" description="Helical" evidence="2">
    <location>
        <begin position="93"/>
        <end position="112"/>
    </location>
</feature>
<dbReference type="AlphaFoldDB" id="A0A4R7TFL9"/>
<evidence type="ECO:0000313" key="4">
    <source>
        <dbReference type="Proteomes" id="UP000295151"/>
    </source>
</evidence>
<reference evidence="3 4" key="1">
    <citation type="submission" date="2019-03" db="EMBL/GenBank/DDBJ databases">
        <title>Genomic Encyclopedia of Type Strains, Phase III (KMG-III): the genomes of soil and plant-associated and newly described type strains.</title>
        <authorList>
            <person name="Whitman W."/>
        </authorList>
    </citation>
    <scope>NUCLEOTIDE SEQUENCE [LARGE SCALE GENOMIC DNA]</scope>
    <source>
        <strain evidence="3 4">VKM Ac-2575</strain>
    </source>
</reference>
<feature type="transmembrane region" description="Helical" evidence="2">
    <location>
        <begin position="119"/>
        <end position="139"/>
    </location>
</feature>
<name>A0A4R7TFL9_9ACTN</name>
<dbReference type="RefSeq" id="WP_133980174.1">
    <property type="nucleotide sequence ID" value="NZ_SOCE01000001.1"/>
</dbReference>
<dbReference type="EMBL" id="SOCE01000001">
    <property type="protein sequence ID" value="TDU90238.1"/>
    <property type="molecule type" value="Genomic_DNA"/>
</dbReference>
<keyword evidence="2" id="KW-0812">Transmembrane</keyword>
<gene>
    <name evidence="3" type="ORF">EV138_3823</name>
</gene>
<organism evidence="3 4">
    <name type="scientific">Kribbella voronezhensis</name>
    <dbReference type="NCBI Taxonomy" id="2512212"/>
    <lineage>
        <taxon>Bacteria</taxon>
        <taxon>Bacillati</taxon>
        <taxon>Actinomycetota</taxon>
        <taxon>Actinomycetes</taxon>
        <taxon>Propionibacteriales</taxon>
        <taxon>Kribbellaceae</taxon>
        <taxon>Kribbella</taxon>
    </lineage>
</organism>
<protein>
    <submittedName>
        <fullName evidence="3">Uncharacterized protein</fullName>
    </submittedName>
</protein>
<feature type="region of interest" description="Disordered" evidence="1">
    <location>
        <begin position="1"/>
        <end position="43"/>
    </location>
</feature>
<feature type="transmembrane region" description="Helical" evidence="2">
    <location>
        <begin position="51"/>
        <end position="73"/>
    </location>
</feature>
<dbReference type="Proteomes" id="UP000295151">
    <property type="component" value="Unassembled WGS sequence"/>
</dbReference>
<dbReference type="OrthoDB" id="3831208at2"/>
<evidence type="ECO:0000256" key="1">
    <source>
        <dbReference type="SAM" id="MobiDB-lite"/>
    </source>
</evidence>
<keyword evidence="2" id="KW-0472">Membrane</keyword>
<comment type="caution">
    <text evidence="3">The sequence shown here is derived from an EMBL/GenBank/DDBJ whole genome shotgun (WGS) entry which is preliminary data.</text>
</comment>